<dbReference type="KEGG" id="dpr:Despr_0403"/>
<dbReference type="EMBL" id="CP002364">
    <property type="protein sequence ID" value="ADW16585.1"/>
    <property type="molecule type" value="Genomic_DNA"/>
</dbReference>
<evidence type="ECO:0000256" key="1">
    <source>
        <dbReference type="SAM" id="Phobius"/>
    </source>
</evidence>
<keyword evidence="1" id="KW-0812">Transmembrane</keyword>
<dbReference type="Proteomes" id="UP000006365">
    <property type="component" value="Chromosome"/>
</dbReference>
<reference evidence="2 3" key="1">
    <citation type="journal article" date="2011" name="Stand. Genomic Sci.">
        <title>Complete genome sequence of Desulfobulbus propionicus type strain (1pr3).</title>
        <authorList>
            <person name="Pagani I."/>
            <person name="Lapidus A."/>
            <person name="Nolan M."/>
            <person name="Lucas S."/>
            <person name="Hammon N."/>
            <person name="Deshpande S."/>
            <person name="Cheng J.F."/>
            <person name="Chertkov O."/>
            <person name="Davenport K."/>
            <person name="Tapia R."/>
            <person name="Han C."/>
            <person name="Goodwin L."/>
            <person name="Pitluck S."/>
            <person name="Liolios K."/>
            <person name="Mavromatis K."/>
            <person name="Ivanova N."/>
            <person name="Mikhailova N."/>
            <person name="Pati A."/>
            <person name="Chen A."/>
            <person name="Palaniappan K."/>
            <person name="Land M."/>
            <person name="Hauser L."/>
            <person name="Chang Y.J."/>
            <person name="Jeffries C.D."/>
            <person name="Detter J.C."/>
            <person name="Brambilla E."/>
            <person name="Kannan K.P."/>
            <person name="Djao O.D."/>
            <person name="Rohde M."/>
            <person name="Pukall R."/>
            <person name="Spring S."/>
            <person name="Goker M."/>
            <person name="Sikorski J."/>
            <person name="Woyke T."/>
            <person name="Bristow J."/>
            <person name="Eisen J.A."/>
            <person name="Markowitz V."/>
            <person name="Hugenholtz P."/>
            <person name="Kyrpides N.C."/>
            <person name="Klenk H.P."/>
        </authorList>
    </citation>
    <scope>NUCLEOTIDE SEQUENCE [LARGE SCALE GENOMIC DNA]</scope>
    <source>
        <strain evidence="3">ATCC 33891 / DSM 2032 / 1pr3</strain>
    </source>
</reference>
<sequence>MTFKSFAYLIPFFLIPFVVFVLIPRLSPLFRKLQRYFSK</sequence>
<accession>A0A7U3YJQ6</accession>
<proteinExistence type="predicted"/>
<feature type="transmembrane region" description="Helical" evidence="1">
    <location>
        <begin position="6"/>
        <end position="26"/>
    </location>
</feature>
<keyword evidence="1" id="KW-1133">Transmembrane helix</keyword>
<evidence type="ECO:0000313" key="3">
    <source>
        <dbReference type="Proteomes" id="UP000006365"/>
    </source>
</evidence>
<protein>
    <submittedName>
        <fullName evidence="2">Uncharacterized protein</fullName>
    </submittedName>
</protein>
<gene>
    <name evidence="2" type="ordered locus">Despr_0403</name>
</gene>
<keyword evidence="3" id="KW-1185">Reference proteome</keyword>
<organism evidence="2 3">
    <name type="scientific">Desulfobulbus propionicus (strain ATCC 33891 / DSM 2032 / VKM B-1956 / 1pr3)</name>
    <dbReference type="NCBI Taxonomy" id="577650"/>
    <lineage>
        <taxon>Bacteria</taxon>
        <taxon>Pseudomonadati</taxon>
        <taxon>Thermodesulfobacteriota</taxon>
        <taxon>Desulfobulbia</taxon>
        <taxon>Desulfobulbales</taxon>
        <taxon>Desulfobulbaceae</taxon>
        <taxon>Desulfobulbus</taxon>
    </lineage>
</organism>
<evidence type="ECO:0000313" key="2">
    <source>
        <dbReference type="EMBL" id="ADW16585.1"/>
    </source>
</evidence>
<name>A0A7U3YJQ6_DESPD</name>
<dbReference type="AlphaFoldDB" id="A0A7U3YJQ6"/>
<keyword evidence="1" id="KW-0472">Membrane</keyword>